<sequence>MKGEEYLGYRRDGMVSGNEKFFVLHDIPRPAREMGPRCTSTFCTKSKVRGCSNLSDDERHHIFSKFWKDMTWEQRKQYVVSNVLLCEKKQVKNTVNSRRTDSKQYFLSTSIGRIQVCMQTFLITFGLKESTVRCRVASAEHGIANRAKN</sequence>
<protein>
    <submittedName>
        <fullName evidence="1">Uncharacterized protein</fullName>
    </submittedName>
</protein>
<dbReference type="EMBL" id="CAKOGL010000016">
    <property type="protein sequence ID" value="CAH2095922.1"/>
    <property type="molecule type" value="Genomic_DNA"/>
</dbReference>
<comment type="caution">
    <text evidence="1">The sequence shown here is derived from an EMBL/GenBank/DDBJ whole genome shotgun (WGS) entry which is preliminary data.</text>
</comment>
<evidence type="ECO:0000313" key="2">
    <source>
        <dbReference type="Proteomes" id="UP001153954"/>
    </source>
</evidence>
<organism evidence="1 2">
    <name type="scientific">Euphydryas editha</name>
    <name type="common">Edith's checkerspot</name>
    <dbReference type="NCBI Taxonomy" id="104508"/>
    <lineage>
        <taxon>Eukaryota</taxon>
        <taxon>Metazoa</taxon>
        <taxon>Ecdysozoa</taxon>
        <taxon>Arthropoda</taxon>
        <taxon>Hexapoda</taxon>
        <taxon>Insecta</taxon>
        <taxon>Pterygota</taxon>
        <taxon>Neoptera</taxon>
        <taxon>Endopterygota</taxon>
        <taxon>Lepidoptera</taxon>
        <taxon>Glossata</taxon>
        <taxon>Ditrysia</taxon>
        <taxon>Papilionoidea</taxon>
        <taxon>Nymphalidae</taxon>
        <taxon>Nymphalinae</taxon>
        <taxon>Euphydryas</taxon>
    </lineage>
</organism>
<dbReference type="Proteomes" id="UP001153954">
    <property type="component" value="Unassembled WGS sequence"/>
</dbReference>
<dbReference type="AlphaFoldDB" id="A0AAU9UAJ3"/>
<dbReference type="PANTHER" id="PTHR10773">
    <property type="entry name" value="DNA-DIRECTED RNA POLYMERASES I, II, AND III SUBUNIT RPABC2"/>
    <property type="match status" value="1"/>
</dbReference>
<dbReference type="PANTHER" id="PTHR10773:SF19">
    <property type="match status" value="1"/>
</dbReference>
<reference evidence="1" key="1">
    <citation type="submission" date="2022-03" db="EMBL/GenBank/DDBJ databases">
        <authorList>
            <person name="Tunstrom K."/>
        </authorList>
    </citation>
    <scope>NUCLEOTIDE SEQUENCE</scope>
</reference>
<accession>A0AAU9UAJ3</accession>
<evidence type="ECO:0000313" key="1">
    <source>
        <dbReference type="EMBL" id="CAH2095922.1"/>
    </source>
</evidence>
<keyword evidence="2" id="KW-1185">Reference proteome</keyword>
<gene>
    <name evidence="1" type="ORF">EEDITHA_LOCUS11319</name>
</gene>
<name>A0AAU9UAJ3_EUPED</name>
<proteinExistence type="predicted"/>